<accession>A0A1G6G411</accession>
<name>A0A1G6G411_BACOV</name>
<sequence>MVCAALIASLASCTTDEGPSIDDYFLNYEIPVIRPTSDIPVGAFYYNVGGNGMQEERYNRLIGVRDMAASPWPQLCPNVRPVLGRYKMDTGSKETADLFQQHIDWANDAGINFFIMPNIAEDINQYDHLNSGGVNFVEFMAGRNPNSENKMKWGRLKYVLTVDMNNFTTGVSNSQMIEDTDVDAEGVSQRLERLYTYFRNLSRRFFVENRLYYEVDGKPMILFYNAHKLYTKNSEALYKKMREVVYEASGKEMYIVARQERWSPPARYHYFYLTGHADAIYMDNMYDQNDMARSYMYPQYINENYKYNRTYDWANYQVDFIPAIAPSFNKWLGNDGTKEYQYPLVDKNEELFRQMCNVAKMNLGQRPMVFIDSFNRWEYDMALEPTDPDYGNGYGMTFLNIVKEEFKR</sequence>
<dbReference type="EMBL" id="FMYE01000005">
    <property type="protein sequence ID" value="SDB75946.1"/>
    <property type="molecule type" value="Genomic_DNA"/>
</dbReference>
<keyword evidence="1" id="KW-0808">Transferase</keyword>
<proteinExistence type="predicted"/>
<organism evidence="1 2">
    <name type="scientific">Bacteroides ovatus</name>
    <dbReference type="NCBI Taxonomy" id="28116"/>
    <lineage>
        <taxon>Bacteria</taxon>
        <taxon>Pseudomonadati</taxon>
        <taxon>Bacteroidota</taxon>
        <taxon>Bacteroidia</taxon>
        <taxon>Bacteroidales</taxon>
        <taxon>Bacteroidaceae</taxon>
        <taxon>Bacteroides</taxon>
    </lineage>
</organism>
<gene>
    <name evidence="1" type="ORF">SAMN05192581_100563</name>
</gene>
<reference evidence="1 2" key="1">
    <citation type="submission" date="2016-10" db="EMBL/GenBank/DDBJ databases">
        <authorList>
            <person name="de Groot N.N."/>
        </authorList>
    </citation>
    <scope>NUCLEOTIDE SEQUENCE [LARGE SCALE GENOMIC DNA]</scope>
    <source>
        <strain evidence="1 2">NLAE-zl-C500</strain>
    </source>
</reference>
<dbReference type="GO" id="GO:0016740">
    <property type="term" value="F:transferase activity"/>
    <property type="evidence" value="ECO:0007669"/>
    <property type="project" value="UniProtKB-KW"/>
</dbReference>
<dbReference type="Proteomes" id="UP000183670">
    <property type="component" value="Unassembled WGS sequence"/>
</dbReference>
<dbReference type="AlphaFoldDB" id="A0A1G6G411"/>
<protein>
    <submittedName>
        <fullName evidence="1">Glycosyltransferase WbsX</fullName>
    </submittedName>
</protein>
<evidence type="ECO:0000313" key="2">
    <source>
        <dbReference type="Proteomes" id="UP000183670"/>
    </source>
</evidence>
<dbReference type="InterPro" id="IPR032719">
    <property type="entry name" value="WbsX"/>
</dbReference>
<dbReference type="Pfam" id="PF14307">
    <property type="entry name" value="Glyco_tran_WbsX"/>
    <property type="match status" value="1"/>
</dbReference>
<dbReference type="Gene3D" id="3.20.20.80">
    <property type="entry name" value="Glycosidases"/>
    <property type="match status" value="1"/>
</dbReference>
<evidence type="ECO:0000313" key="1">
    <source>
        <dbReference type="EMBL" id="SDB75946.1"/>
    </source>
</evidence>